<evidence type="ECO:0000313" key="1">
    <source>
        <dbReference type="Ensembl" id="ENSHCOP00000028376.1"/>
    </source>
</evidence>
<reference evidence="1" key="1">
    <citation type="submission" date="2025-08" db="UniProtKB">
        <authorList>
            <consortium name="Ensembl"/>
        </authorList>
    </citation>
    <scope>IDENTIFICATION</scope>
</reference>
<protein>
    <submittedName>
        <fullName evidence="1">Uncharacterized protein</fullName>
    </submittedName>
</protein>
<sequence length="107" mass="12148">LAGQSSDICIIGLLIKGILLFETGRILTFRKIQPVGAASLEWNKLTVFMEGVGQVNNTQTHTLTELNHKVDAVLELLPKMEKNKEKWLAALTRYQREYRKASLLLLR</sequence>
<evidence type="ECO:0000313" key="2">
    <source>
        <dbReference type="Proteomes" id="UP000264820"/>
    </source>
</evidence>
<keyword evidence="2" id="KW-1185">Reference proteome</keyword>
<dbReference type="AlphaFoldDB" id="A0A3Q2Z8T3"/>
<organism evidence="1 2">
    <name type="scientific">Hippocampus comes</name>
    <name type="common">Tiger tail seahorse</name>
    <dbReference type="NCBI Taxonomy" id="109280"/>
    <lineage>
        <taxon>Eukaryota</taxon>
        <taxon>Metazoa</taxon>
        <taxon>Chordata</taxon>
        <taxon>Craniata</taxon>
        <taxon>Vertebrata</taxon>
        <taxon>Euteleostomi</taxon>
        <taxon>Actinopterygii</taxon>
        <taxon>Neopterygii</taxon>
        <taxon>Teleostei</taxon>
        <taxon>Neoteleostei</taxon>
        <taxon>Acanthomorphata</taxon>
        <taxon>Syngnathiaria</taxon>
        <taxon>Syngnathiformes</taxon>
        <taxon>Syngnathoidei</taxon>
        <taxon>Syngnathidae</taxon>
        <taxon>Hippocampus</taxon>
    </lineage>
</organism>
<name>A0A3Q2Z8T3_HIPCM</name>
<reference evidence="1" key="2">
    <citation type="submission" date="2025-09" db="UniProtKB">
        <authorList>
            <consortium name="Ensembl"/>
        </authorList>
    </citation>
    <scope>IDENTIFICATION</scope>
</reference>
<proteinExistence type="predicted"/>
<dbReference type="Proteomes" id="UP000264820">
    <property type="component" value="Unplaced"/>
</dbReference>
<accession>A0A3Q2Z8T3</accession>
<dbReference type="Ensembl" id="ENSHCOT00000025437.1">
    <property type="protein sequence ID" value="ENSHCOP00000028376.1"/>
    <property type="gene ID" value="ENSHCOG00000021008.1"/>
</dbReference>